<dbReference type="GO" id="GO:0006633">
    <property type="term" value="P:fatty acid biosynthetic process"/>
    <property type="evidence" value="ECO:0007669"/>
    <property type="project" value="TreeGrafter"/>
</dbReference>
<evidence type="ECO:0000256" key="1">
    <source>
        <dbReference type="ARBA" id="ARBA00022450"/>
    </source>
</evidence>
<evidence type="ECO:0000313" key="4">
    <source>
        <dbReference type="EMBL" id="KAK5625585.1"/>
    </source>
</evidence>
<accession>A0AAN7U5A0</accession>
<dbReference type="InterPro" id="IPR050091">
    <property type="entry name" value="PKS_NRPS_Biosynth_Enz"/>
</dbReference>
<evidence type="ECO:0000313" key="5">
    <source>
        <dbReference type="Proteomes" id="UP001305414"/>
    </source>
</evidence>
<keyword evidence="1" id="KW-0596">Phosphopantetheine</keyword>
<dbReference type="EMBL" id="JAWHQM010000002">
    <property type="protein sequence ID" value="KAK5625585.1"/>
    <property type="molecule type" value="Genomic_DNA"/>
</dbReference>
<keyword evidence="2" id="KW-0597">Phosphoprotein</keyword>
<dbReference type="AlphaFoldDB" id="A0AAN7U5A0"/>
<protein>
    <recommendedName>
        <fullName evidence="3">Ketoreductase (KR) domain-containing protein</fullName>
    </recommendedName>
</protein>
<comment type="caution">
    <text evidence="4">The sequence shown here is derived from an EMBL/GenBank/DDBJ whole genome shotgun (WGS) entry which is preliminary data.</text>
</comment>
<evidence type="ECO:0000256" key="2">
    <source>
        <dbReference type="ARBA" id="ARBA00022553"/>
    </source>
</evidence>
<organism evidence="4 5">
    <name type="scientific">Xylaria bambusicola</name>
    <dbReference type="NCBI Taxonomy" id="326684"/>
    <lineage>
        <taxon>Eukaryota</taxon>
        <taxon>Fungi</taxon>
        <taxon>Dikarya</taxon>
        <taxon>Ascomycota</taxon>
        <taxon>Pezizomycotina</taxon>
        <taxon>Sordariomycetes</taxon>
        <taxon>Xylariomycetidae</taxon>
        <taxon>Xylariales</taxon>
        <taxon>Xylariaceae</taxon>
        <taxon>Xylaria</taxon>
    </lineage>
</organism>
<gene>
    <name evidence="4" type="ORF">RRF57_001301</name>
</gene>
<dbReference type="GO" id="GO:0004312">
    <property type="term" value="F:fatty acid synthase activity"/>
    <property type="evidence" value="ECO:0007669"/>
    <property type="project" value="TreeGrafter"/>
</dbReference>
<proteinExistence type="predicted"/>
<reference evidence="4 5" key="1">
    <citation type="submission" date="2023-10" db="EMBL/GenBank/DDBJ databases">
        <title>Draft genome sequence of Xylaria bambusicola isolate GMP-LS, the root and basal stem rot pathogen of sugarcane in Indonesia.</title>
        <authorList>
            <person name="Selvaraj P."/>
            <person name="Muralishankar V."/>
            <person name="Muruganantham S."/>
            <person name="Sp S."/>
            <person name="Haryani S."/>
            <person name="Lau K.J.X."/>
            <person name="Naqvi N.I."/>
        </authorList>
    </citation>
    <scope>NUCLEOTIDE SEQUENCE [LARGE SCALE GENOMIC DNA]</scope>
    <source>
        <strain evidence="4">GMP-LS</strain>
    </source>
</reference>
<dbReference type="Pfam" id="PF08659">
    <property type="entry name" value="KR"/>
    <property type="match status" value="1"/>
</dbReference>
<dbReference type="PANTHER" id="PTHR43775:SF29">
    <property type="entry name" value="ASPERFURANONE POLYKETIDE SYNTHASE AFOG-RELATED"/>
    <property type="match status" value="1"/>
</dbReference>
<keyword evidence="5" id="KW-1185">Reference proteome</keyword>
<dbReference type="Proteomes" id="UP001305414">
    <property type="component" value="Unassembled WGS sequence"/>
</dbReference>
<sequence length="104" mass="10466">MLSSSSGNLGLVSQANYAAGSTYEDALARQRSAHGLPGVAIDLGAVKGVGYVAETAGVADRMRITGETLMLSETAVHNALQAAIAHAVGHPQVLLGLNTGLGPQ</sequence>
<feature type="domain" description="Ketoreductase (KR)" evidence="3">
    <location>
        <begin position="1"/>
        <end position="47"/>
    </location>
</feature>
<dbReference type="InterPro" id="IPR013968">
    <property type="entry name" value="PKS_KR"/>
</dbReference>
<dbReference type="Gene3D" id="3.40.50.720">
    <property type="entry name" value="NAD(P)-binding Rossmann-like Domain"/>
    <property type="match status" value="1"/>
</dbReference>
<dbReference type="GO" id="GO:0044550">
    <property type="term" value="P:secondary metabolite biosynthetic process"/>
    <property type="evidence" value="ECO:0007669"/>
    <property type="project" value="TreeGrafter"/>
</dbReference>
<name>A0AAN7U5A0_9PEZI</name>
<dbReference type="PANTHER" id="PTHR43775">
    <property type="entry name" value="FATTY ACID SYNTHASE"/>
    <property type="match status" value="1"/>
</dbReference>
<evidence type="ECO:0000259" key="3">
    <source>
        <dbReference type="Pfam" id="PF08659"/>
    </source>
</evidence>